<dbReference type="RefSeq" id="WP_157341596.1">
    <property type="nucleotide sequence ID" value="NZ_WSEK01000004.1"/>
</dbReference>
<dbReference type="InterPro" id="IPR036736">
    <property type="entry name" value="ACP-like_sf"/>
</dbReference>
<accession>A0A6L6XP44</accession>
<keyword evidence="3" id="KW-1185">Reference proteome</keyword>
<proteinExistence type="predicted"/>
<organism evidence="2 3">
    <name type="scientific">Nocardioides agri</name>
    <dbReference type="NCBI Taxonomy" id="2682843"/>
    <lineage>
        <taxon>Bacteria</taxon>
        <taxon>Bacillati</taxon>
        <taxon>Actinomycetota</taxon>
        <taxon>Actinomycetes</taxon>
        <taxon>Propionibacteriales</taxon>
        <taxon>Nocardioidaceae</taxon>
        <taxon>Nocardioides</taxon>
    </lineage>
</organism>
<sequence length="100" mass="10836">MPRPNTEESKNVDASTEAPVSDVVDVLVHVLGIEDRRETIDAGTALLGELPELDSLAVVELAVALEERFDIVIDDDDFTGDVFETVGTLAAFIHEKSRNA</sequence>
<reference evidence="2 3" key="1">
    <citation type="submission" date="2019-12" db="EMBL/GenBank/DDBJ databases">
        <authorList>
            <person name="Huq M.A."/>
        </authorList>
    </citation>
    <scope>NUCLEOTIDE SEQUENCE [LARGE SCALE GENOMIC DNA]</scope>
    <source>
        <strain evidence="2 3">MAH-18</strain>
    </source>
</reference>
<dbReference type="AlphaFoldDB" id="A0A6L6XP44"/>
<evidence type="ECO:0000313" key="2">
    <source>
        <dbReference type="EMBL" id="MVQ49091.1"/>
    </source>
</evidence>
<dbReference type="PROSITE" id="PS50075">
    <property type="entry name" value="CARRIER"/>
    <property type="match status" value="1"/>
</dbReference>
<dbReference type="Proteomes" id="UP000473525">
    <property type="component" value="Unassembled WGS sequence"/>
</dbReference>
<evidence type="ECO:0000259" key="1">
    <source>
        <dbReference type="PROSITE" id="PS50075"/>
    </source>
</evidence>
<dbReference type="Gene3D" id="1.10.1200.10">
    <property type="entry name" value="ACP-like"/>
    <property type="match status" value="1"/>
</dbReference>
<name>A0A6L6XP44_9ACTN</name>
<evidence type="ECO:0000313" key="3">
    <source>
        <dbReference type="Proteomes" id="UP000473525"/>
    </source>
</evidence>
<protein>
    <submittedName>
        <fullName evidence="2">Acyl carrier protein</fullName>
    </submittedName>
</protein>
<comment type="caution">
    <text evidence="2">The sequence shown here is derived from an EMBL/GenBank/DDBJ whole genome shotgun (WGS) entry which is preliminary data.</text>
</comment>
<dbReference type="EMBL" id="WSEK01000004">
    <property type="protein sequence ID" value="MVQ49091.1"/>
    <property type="molecule type" value="Genomic_DNA"/>
</dbReference>
<dbReference type="Pfam" id="PF00550">
    <property type="entry name" value="PP-binding"/>
    <property type="match status" value="1"/>
</dbReference>
<dbReference type="SUPFAM" id="SSF47336">
    <property type="entry name" value="ACP-like"/>
    <property type="match status" value="1"/>
</dbReference>
<feature type="domain" description="Carrier" evidence="1">
    <location>
        <begin position="14"/>
        <end position="97"/>
    </location>
</feature>
<dbReference type="InterPro" id="IPR009081">
    <property type="entry name" value="PP-bd_ACP"/>
</dbReference>
<gene>
    <name evidence="2" type="ORF">GON03_07845</name>
</gene>